<dbReference type="InterPro" id="IPR043502">
    <property type="entry name" value="DNA/RNA_pol_sf"/>
</dbReference>
<accession>A0A5P3ATN0</accession>
<dbReference type="PROSITE" id="PS50878">
    <property type="entry name" value="RT_POL"/>
    <property type="match status" value="1"/>
</dbReference>
<name>A0A5P3ATN0_PHOVU</name>
<reference evidence="1 2" key="1">
    <citation type="submission" date="2019-09" db="EMBL/GenBank/DDBJ databases">
        <title>Commensal-derived Metabolites Govern Vibrio cholerae Pathogenesis in Host.</title>
        <authorList>
            <person name="Yoon S.S."/>
            <person name="Yoon M.Y."/>
        </authorList>
    </citation>
    <scope>NUCLEOTIDE SEQUENCE [LARGE SCALE GENOMIC DNA]</scope>
    <source>
        <strain evidence="1 2">VIC01</strain>
    </source>
</reference>
<proteinExistence type="predicted"/>
<dbReference type="AlphaFoldDB" id="A0A5P3ATN0"/>
<evidence type="ECO:0000313" key="2">
    <source>
        <dbReference type="Proteomes" id="UP000326091"/>
    </source>
</evidence>
<sequence length="538" mass="62576">MYKQPNNNVLSLNHEEALAFFMNSARFCGFELPEYFNFDILLQFIRNKIADKSFADCYTTAPTEQSGVNLEILLNKDGRYGVRPLTLVNPYLYYFLCREVCNKTNWETILDCFNKFTIPHIRSCAIPVIPKEKEAFHKSTIILNWWNLMEQRSLELSLEYRYMFVSDITNCYGSINPQSIDWALAMRSTVHANEENHKLAENLIFYIKAMQQGRNIGIPQGSGIFDFISEIVLGYADLLLHEAIKKREKECGRTFSNYEILRYRDDFRIFSNNKDELEQLSYILQAVLEGLNFRMNTQKTYVSDNLVIDSIKSDKLAYIYNTPIFNKKGCDFDGIQKHLLYLLMFARKYSNAGQLKNMLTDLDTRIKERLKPLKKKITVIDLGSDGPHEKEEIVQRHIQENKKAIIAIATQLAVENVSIVNYALRIISRVICDIEDKQERTEIIALVYNRLSNQPNSTYTQVWLQNITYPGDAANKTCPYTLPLCKLVMGETIDLWNNSWVKTEFTKDLPLSSIVDRETLSKNNSIITFRETRAYYEL</sequence>
<dbReference type="EMBL" id="CP043529">
    <property type="protein sequence ID" value="QEW36208.1"/>
    <property type="molecule type" value="Genomic_DNA"/>
</dbReference>
<dbReference type="Proteomes" id="UP000326091">
    <property type="component" value="Chromosome"/>
</dbReference>
<dbReference type="Pfam" id="PF00078">
    <property type="entry name" value="RVT_1"/>
    <property type="match status" value="1"/>
</dbReference>
<dbReference type="InterPro" id="IPR000477">
    <property type="entry name" value="RT_dom"/>
</dbReference>
<dbReference type="SUPFAM" id="SSF56672">
    <property type="entry name" value="DNA/RNA polymerases"/>
    <property type="match status" value="1"/>
</dbReference>
<dbReference type="CDD" id="cd01646">
    <property type="entry name" value="RT_Bac_retron_I"/>
    <property type="match status" value="1"/>
</dbReference>
<evidence type="ECO:0000313" key="1">
    <source>
        <dbReference type="EMBL" id="QEW36208.1"/>
    </source>
</evidence>
<organism evidence="1 2">
    <name type="scientific">Phocaeicola vulgatus</name>
    <name type="common">Bacteroides vulgatus</name>
    <dbReference type="NCBI Taxonomy" id="821"/>
    <lineage>
        <taxon>Bacteria</taxon>
        <taxon>Pseudomonadati</taxon>
        <taxon>Bacteroidota</taxon>
        <taxon>Bacteroidia</taxon>
        <taxon>Bacteroidales</taxon>
        <taxon>Bacteroidaceae</taxon>
        <taxon>Phocaeicola</taxon>
    </lineage>
</organism>
<gene>
    <name evidence="1" type="ORF">VIC01_01735</name>
</gene>
<dbReference type="RefSeq" id="WP_005852010.1">
    <property type="nucleotide sequence ID" value="NZ_CACRTA010000033.1"/>
</dbReference>
<protein>
    <submittedName>
        <fullName evidence="1">Uncharacterized protein</fullName>
    </submittedName>
</protein>